<keyword evidence="1" id="KW-0472">Membrane</keyword>
<dbReference type="EMBL" id="MZGW01000002">
    <property type="protein sequence ID" value="OPJ56498.1"/>
    <property type="molecule type" value="Genomic_DNA"/>
</dbReference>
<dbReference type="Proteomes" id="UP000190140">
    <property type="component" value="Unassembled WGS sequence"/>
</dbReference>
<sequence>MSRCKSKCFDFDGWWIIILFALFLIFQDCLDDICMEDWIPFLVILLIVCSCEELGDCC</sequence>
<evidence type="ECO:0000313" key="2">
    <source>
        <dbReference type="EMBL" id="OPJ56498.1"/>
    </source>
</evidence>
<proteinExistence type="predicted"/>
<keyword evidence="3" id="KW-1185">Reference proteome</keyword>
<reference evidence="2 3" key="1">
    <citation type="submission" date="2017-03" db="EMBL/GenBank/DDBJ databases">
        <title>Genome sequence of Clostridium thermoalcaliphilum DSM 7309.</title>
        <authorList>
            <person name="Poehlein A."/>
            <person name="Daniel R."/>
        </authorList>
    </citation>
    <scope>NUCLEOTIDE SEQUENCE [LARGE SCALE GENOMIC DNA]</scope>
    <source>
        <strain evidence="2 3">DSM 7309</strain>
    </source>
</reference>
<organism evidence="2 3">
    <name type="scientific">Alkalithermobacter paradoxus</name>
    <dbReference type="NCBI Taxonomy" id="29349"/>
    <lineage>
        <taxon>Bacteria</taxon>
        <taxon>Bacillati</taxon>
        <taxon>Bacillota</taxon>
        <taxon>Clostridia</taxon>
        <taxon>Peptostreptococcales</taxon>
        <taxon>Tepidibacteraceae</taxon>
        <taxon>Alkalithermobacter</taxon>
    </lineage>
</organism>
<comment type="caution">
    <text evidence="2">The sequence shown here is derived from an EMBL/GenBank/DDBJ whole genome shotgun (WGS) entry which is preliminary data.</text>
</comment>
<evidence type="ECO:0000256" key="1">
    <source>
        <dbReference type="SAM" id="Phobius"/>
    </source>
</evidence>
<feature type="transmembrane region" description="Helical" evidence="1">
    <location>
        <begin position="9"/>
        <end position="26"/>
    </location>
</feature>
<accession>A0A1V4I930</accession>
<name>A0A1V4I930_9FIRM</name>
<gene>
    <name evidence="2" type="ORF">CLOTH_09030</name>
</gene>
<keyword evidence="1" id="KW-1133">Transmembrane helix</keyword>
<keyword evidence="1" id="KW-0812">Transmembrane</keyword>
<dbReference type="STRING" id="29349.CLOTH_09030"/>
<dbReference type="AlphaFoldDB" id="A0A1V4I930"/>
<dbReference type="RefSeq" id="WP_169835122.1">
    <property type="nucleotide sequence ID" value="NZ_MZGW01000002.1"/>
</dbReference>
<protein>
    <submittedName>
        <fullName evidence="2">Uncharacterized protein</fullName>
    </submittedName>
</protein>
<evidence type="ECO:0000313" key="3">
    <source>
        <dbReference type="Proteomes" id="UP000190140"/>
    </source>
</evidence>